<comment type="caution">
    <text evidence="2">The sequence shown here is derived from an EMBL/GenBank/DDBJ whole genome shotgun (WGS) entry which is preliminary data.</text>
</comment>
<evidence type="ECO:0000313" key="3">
    <source>
        <dbReference type="Proteomes" id="UP000256321"/>
    </source>
</evidence>
<evidence type="ECO:0000313" key="1">
    <source>
        <dbReference type="EMBL" id="MBC8602865.1"/>
    </source>
</evidence>
<dbReference type="PANTHER" id="PTHR36234">
    <property type="entry name" value="LYSYL ENDOPEPTIDASE"/>
    <property type="match status" value="1"/>
</dbReference>
<dbReference type="Proteomes" id="UP000629596">
    <property type="component" value="Unassembled WGS sequence"/>
</dbReference>
<evidence type="ECO:0000313" key="2">
    <source>
        <dbReference type="EMBL" id="RDU48414.1"/>
    </source>
</evidence>
<keyword evidence="4" id="KW-1185">Reference proteome</keyword>
<dbReference type="EMBL" id="QREV01000039">
    <property type="protein sequence ID" value="RDU48414.1"/>
    <property type="molecule type" value="Genomic_DNA"/>
</dbReference>
<dbReference type="GO" id="GO:0006508">
    <property type="term" value="P:proteolysis"/>
    <property type="evidence" value="ECO:0007669"/>
    <property type="project" value="InterPro"/>
</dbReference>
<proteinExistence type="predicted"/>
<dbReference type="Proteomes" id="UP000256321">
    <property type="component" value="Unassembled WGS sequence"/>
</dbReference>
<gene>
    <name evidence="2" type="ORF">DWU89_14555</name>
    <name evidence="1" type="ORF">H8784_14190</name>
</gene>
<dbReference type="InterPro" id="IPR009003">
    <property type="entry name" value="Peptidase_S1_PA"/>
</dbReference>
<dbReference type="GO" id="GO:0004252">
    <property type="term" value="F:serine-type endopeptidase activity"/>
    <property type="evidence" value="ECO:0007669"/>
    <property type="project" value="InterPro"/>
</dbReference>
<protein>
    <submittedName>
        <fullName evidence="1">Trypsin-like peptidase domain-containing protein</fullName>
    </submittedName>
</protein>
<dbReference type="Pfam" id="PF13365">
    <property type="entry name" value="Trypsin_2"/>
    <property type="match status" value="1"/>
</dbReference>
<dbReference type="PROSITE" id="PS00134">
    <property type="entry name" value="TRYPSIN_HIS"/>
    <property type="match status" value="1"/>
</dbReference>
<dbReference type="AlphaFoldDB" id="A0A3D8HBS7"/>
<reference evidence="2 3" key="1">
    <citation type="submission" date="2018-07" db="EMBL/GenBank/DDBJ databases">
        <title>Parabacteroides acidifaciens nov. sp., isolated from human feces.</title>
        <authorList>
            <person name="Wang Y.J."/>
        </authorList>
    </citation>
    <scope>NUCLEOTIDE SEQUENCE [LARGE SCALE GENOMIC DNA]</scope>
    <source>
        <strain evidence="2 3">426-9</strain>
    </source>
</reference>
<reference evidence="1 4" key="2">
    <citation type="submission" date="2020-08" db="EMBL/GenBank/DDBJ databases">
        <title>Genome public.</title>
        <authorList>
            <person name="Liu C."/>
            <person name="Sun Q."/>
        </authorList>
    </citation>
    <scope>NUCLEOTIDE SEQUENCE [LARGE SCALE GENOMIC DNA]</scope>
    <source>
        <strain evidence="1 4">426_9</strain>
    </source>
</reference>
<dbReference type="InterPro" id="IPR043504">
    <property type="entry name" value="Peptidase_S1_PA_chymotrypsin"/>
</dbReference>
<dbReference type="InterPro" id="IPR018114">
    <property type="entry name" value="TRYPSIN_HIS"/>
</dbReference>
<dbReference type="SUPFAM" id="SSF50494">
    <property type="entry name" value="Trypsin-like serine proteases"/>
    <property type="match status" value="1"/>
</dbReference>
<dbReference type="Gene3D" id="2.40.10.10">
    <property type="entry name" value="Trypsin-like serine proteases"/>
    <property type="match status" value="2"/>
</dbReference>
<accession>A0A3D8HBS7</accession>
<dbReference type="EMBL" id="JACRTI010000039">
    <property type="protein sequence ID" value="MBC8602865.1"/>
    <property type="molecule type" value="Genomic_DNA"/>
</dbReference>
<dbReference type="PANTHER" id="PTHR36234:SF5">
    <property type="entry name" value="LYSYL ENDOPEPTIDASE"/>
    <property type="match status" value="1"/>
</dbReference>
<evidence type="ECO:0000313" key="4">
    <source>
        <dbReference type="Proteomes" id="UP000629596"/>
    </source>
</evidence>
<name>A0A3D8HBS7_9BACT</name>
<organism evidence="2 3">
    <name type="scientific">Parabacteroides acidifaciens</name>
    <dbReference type="NCBI Taxonomy" id="2290935"/>
    <lineage>
        <taxon>Bacteria</taxon>
        <taxon>Pseudomonadati</taxon>
        <taxon>Bacteroidota</taxon>
        <taxon>Bacteroidia</taxon>
        <taxon>Bacteroidales</taxon>
        <taxon>Tannerellaceae</taxon>
        <taxon>Parabacteroides</taxon>
    </lineage>
</organism>
<sequence length="549" mass="60778">MIKDSIIYIGLCLLLCVSGKAQISHGGQPLPLSATKSQTDEMFIQMPEFDLSEQLRLDSLEATDLRSGYRFAYKFMTDYTPDNSGVHFTLPDGTKVWRLGIRSRNALSINIMFSEYHLPEGSRLFLYNSDQTEVLGSFNHLNNSELGLLPVAPITGDELIVEYQEPADAAFPGRLIVGEVNHGYRDFRVSEPIPDQPSYWCMPPVACYQDTTTRYDDIERSVLLLIINGTIGCTGTLVNNTANDGKPYLLTASHCLNNQFSIENPDYEEVAGNIVCYFNYNSPQCDPVEPGRTDQTLASAHFRAVNEKTDMTLLELLDTPPADYRAYYAGWNAQDAGAAPYVCIHHPGGSLKRLNLVEGDVELTTYKIPVTEFNENTHWKVNRWATGCTAGGSSGSPLFDGDNLLIGGLTGGASQCGKPVEDYFFSIQKSWSDPEDSSRQLKYWLDPIGLDSPVCEGLDPNNTGTANERIKAESGVILFADKYHRTIRIDFATPVSHASLALVSFDGRTVRQYPLDGQQTTLKIGSIPAGAYIAKVVYNNKLYTQKVLF</sequence>
<dbReference type="RefSeq" id="WP_115500359.1">
    <property type="nucleotide sequence ID" value="NZ_JACRTI010000039.1"/>
</dbReference>